<protein>
    <submittedName>
        <fullName evidence="1">Uncharacterized protein</fullName>
    </submittedName>
</protein>
<reference evidence="1 2" key="1">
    <citation type="journal article" date="2019" name="Int. J. Syst. Evol. Microbiol.">
        <title>The Global Catalogue of Microorganisms (GCM) 10K type strain sequencing project: providing services to taxonomists for standard genome sequencing and annotation.</title>
        <authorList>
            <consortium name="The Broad Institute Genomics Platform"/>
            <consortium name="The Broad Institute Genome Sequencing Center for Infectious Disease"/>
            <person name="Wu L."/>
            <person name="Ma J."/>
        </authorList>
    </citation>
    <scope>NUCLEOTIDE SEQUENCE [LARGE SCALE GENOMIC DNA]</scope>
    <source>
        <strain evidence="1 2">XZYJ18</strain>
    </source>
</reference>
<name>A0ABD5PYZ4_9EURY</name>
<sequence>MNLPTTDDAELRTSDTASEMWEFAEDADPAQARRAYPSGWLWLTGEQSVRSLLGALLDADPDARYGEDDLASRSDLSESEVAEAIDALISLGVLVADDGAYRVNEHAIVYHAARELSAAVETTGAPDDEDGLAYLARLESVRLMLDALLEADPDQSLTQEDVHLLTGVSRKRVWLHVEKLVDLGVLEESGDEYVVGPDSPVLRWVQSLDAAVVGATLAPSHP</sequence>
<evidence type="ECO:0000313" key="2">
    <source>
        <dbReference type="Proteomes" id="UP001595945"/>
    </source>
</evidence>
<dbReference type="Proteomes" id="UP001595945">
    <property type="component" value="Unassembled WGS sequence"/>
</dbReference>
<dbReference type="EMBL" id="JBHSHT010000001">
    <property type="protein sequence ID" value="MFC4823712.1"/>
    <property type="molecule type" value="Genomic_DNA"/>
</dbReference>
<accession>A0ABD5PYZ4</accession>
<proteinExistence type="predicted"/>
<dbReference type="GeneID" id="73046973"/>
<gene>
    <name evidence="1" type="ORF">ACFO9K_05520</name>
</gene>
<dbReference type="AlphaFoldDB" id="A0ABD5PYZ4"/>
<evidence type="ECO:0000313" key="1">
    <source>
        <dbReference type="EMBL" id="MFC4823712.1"/>
    </source>
</evidence>
<comment type="caution">
    <text evidence="1">The sequence shown here is derived from an EMBL/GenBank/DDBJ whole genome shotgun (WGS) entry which is preliminary data.</text>
</comment>
<organism evidence="1 2">
    <name type="scientific">Halorussus aquaticus</name>
    <dbReference type="NCBI Taxonomy" id="2953748"/>
    <lineage>
        <taxon>Archaea</taxon>
        <taxon>Methanobacteriati</taxon>
        <taxon>Methanobacteriota</taxon>
        <taxon>Stenosarchaea group</taxon>
        <taxon>Halobacteria</taxon>
        <taxon>Halobacteriales</taxon>
        <taxon>Haladaptataceae</taxon>
        <taxon>Halorussus</taxon>
    </lineage>
</organism>
<keyword evidence="2" id="KW-1185">Reference proteome</keyword>
<dbReference type="RefSeq" id="WP_254270301.1">
    <property type="nucleotide sequence ID" value="NZ_CP100401.1"/>
</dbReference>